<dbReference type="InterPro" id="IPR019734">
    <property type="entry name" value="TPR_rpt"/>
</dbReference>
<feature type="compositionally biased region" description="Basic residues" evidence="2">
    <location>
        <begin position="849"/>
        <end position="858"/>
    </location>
</feature>
<dbReference type="SUPFAM" id="SSF48452">
    <property type="entry name" value="TPR-like"/>
    <property type="match status" value="1"/>
</dbReference>
<feature type="compositionally biased region" description="Basic residues" evidence="2">
    <location>
        <begin position="543"/>
        <end position="558"/>
    </location>
</feature>
<dbReference type="SUPFAM" id="SSF50249">
    <property type="entry name" value="Nucleic acid-binding proteins"/>
    <property type="match status" value="1"/>
</dbReference>
<dbReference type="InterPro" id="IPR039190">
    <property type="entry name" value="TTC14"/>
</dbReference>
<organism evidence="4">
    <name type="scientific">Rhipicephalus zambeziensis</name>
    <dbReference type="NCBI Taxonomy" id="60191"/>
    <lineage>
        <taxon>Eukaryota</taxon>
        <taxon>Metazoa</taxon>
        <taxon>Ecdysozoa</taxon>
        <taxon>Arthropoda</taxon>
        <taxon>Chelicerata</taxon>
        <taxon>Arachnida</taxon>
        <taxon>Acari</taxon>
        <taxon>Parasitiformes</taxon>
        <taxon>Ixodida</taxon>
        <taxon>Ixodoidea</taxon>
        <taxon>Ixodidae</taxon>
        <taxon>Rhipicephalinae</taxon>
        <taxon>Rhipicephalus</taxon>
        <taxon>Rhipicephalus</taxon>
    </lineage>
</organism>
<feature type="region of interest" description="Disordered" evidence="2">
    <location>
        <begin position="505"/>
        <end position="614"/>
    </location>
</feature>
<dbReference type="PANTHER" id="PTHR23184">
    <property type="entry name" value="TETRATRICOPEPTIDE REPEAT PROTEIN 14"/>
    <property type="match status" value="1"/>
</dbReference>
<dbReference type="InterPro" id="IPR011990">
    <property type="entry name" value="TPR-like_helical_dom_sf"/>
</dbReference>
<evidence type="ECO:0000256" key="1">
    <source>
        <dbReference type="PROSITE-ProRule" id="PRU00339"/>
    </source>
</evidence>
<feature type="domain" description="S1 motif" evidence="3">
    <location>
        <begin position="152"/>
        <end position="234"/>
    </location>
</feature>
<dbReference type="Pfam" id="PF13181">
    <property type="entry name" value="TPR_8"/>
    <property type="match status" value="1"/>
</dbReference>
<protein>
    <submittedName>
        <fullName evidence="4">Nucleolar gtpase/atpase</fullName>
    </submittedName>
</protein>
<keyword evidence="1" id="KW-0802">TPR repeat</keyword>
<dbReference type="CDD" id="cd00164">
    <property type="entry name" value="S1_like"/>
    <property type="match status" value="1"/>
</dbReference>
<feature type="compositionally biased region" description="Basic and acidic residues" evidence="2">
    <location>
        <begin position="1008"/>
        <end position="1020"/>
    </location>
</feature>
<feature type="compositionally biased region" description="Basic and acidic residues" evidence="2">
    <location>
        <begin position="758"/>
        <end position="818"/>
    </location>
</feature>
<dbReference type="Gene3D" id="2.40.50.140">
    <property type="entry name" value="Nucleic acid-binding proteins"/>
    <property type="match status" value="1"/>
</dbReference>
<feature type="compositionally biased region" description="Basic residues" evidence="2">
    <location>
        <begin position="566"/>
        <end position="579"/>
    </location>
</feature>
<feature type="region of interest" description="Disordered" evidence="2">
    <location>
        <begin position="694"/>
        <end position="943"/>
    </location>
</feature>
<dbReference type="EMBL" id="GFPF01010308">
    <property type="protein sequence ID" value="MAA21454.1"/>
    <property type="molecule type" value="Transcribed_RNA"/>
</dbReference>
<dbReference type="PROSITE" id="PS50005">
    <property type="entry name" value="TPR"/>
    <property type="match status" value="3"/>
</dbReference>
<feature type="compositionally biased region" description="Basic residues" evidence="2">
    <location>
        <begin position="510"/>
        <end position="519"/>
    </location>
</feature>
<evidence type="ECO:0000259" key="3">
    <source>
        <dbReference type="PROSITE" id="PS50126"/>
    </source>
</evidence>
<feature type="repeat" description="TPR" evidence="1">
    <location>
        <begin position="371"/>
        <end position="404"/>
    </location>
</feature>
<feature type="compositionally biased region" description="Basic and acidic residues" evidence="2">
    <location>
        <begin position="729"/>
        <end position="747"/>
    </location>
</feature>
<dbReference type="AlphaFoldDB" id="A0A224Z565"/>
<feature type="compositionally biased region" description="Low complexity" evidence="2">
    <location>
        <begin position="959"/>
        <end position="970"/>
    </location>
</feature>
<dbReference type="SMART" id="SM00316">
    <property type="entry name" value="S1"/>
    <property type="match status" value="1"/>
</dbReference>
<accession>A0A224Z565</accession>
<feature type="compositionally biased region" description="Low complexity" evidence="2">
    <location>
        <begin position="712"/>
        <end position="721"/>
    </location>
</feature>
<feature type="compositionally biased region" description="Pro residues" evidence="2">
    <location>
        <begin position="1106"/>
        <end position="1123"/>
    </location>
</feature>
<name>A0A224Z565_9ACAR</name>
<dbReference type="PROSITE" id="PS50293">
    <property type="entry name" value="TPR_REGION"/>
    <property type="match status" value="1"/>
</dbReference>
<feature type="repeat" description="TPR" evidence="1">
    <location>
        <begin position="337"/>
        <end position="370"/>
    </location>
</feature>
<feature type="region of interest" description="Disordered" evidence="2">
    <location>
        <begin position="1"/>
        <end position="28"/>
    </location>
</feature>
<dbReference type="InterPro" id="IPR012340">
    <property type="entry name" value="NA-bd_OB-fold"/>
</dbReference>
<sequence length="1123" mass="125675">MLGGLDLEFPHVSEQGPSGGGGDDSEVGMEPQLLKQPLLNYGQELLTALKEEQGIERVGFALQGISRADLQASKQRDTKDPLLQDPAKRSKFIRFLAHKADMLYKTWDSVPVCATTDGENEELCAVMPPLESFMSVPASERKKHFFECLKKGDTVIGQVSGKQENGLFVTLVCMDGGLRREIHDLAIKAFCPLNQVPTFSAHESPFDVFQSKDLVRAVVISCSSESERIILSMKPDALPADQQHLMKLGLVTEEEVPSHHKRLMSTHGRSYQEVLERTIGFNNPTTASHLCSALGIPSWRQASLTKALHMKEYAKEEYATALRKAQSSKWAYKRCDVNSFLKDGVMHFKAGNHSEAFACLNKALQIDPENVEALVARGALFANNSNLRRALEDFEQALTLNPNHPNARKYMSETLVALGRYYEERGDLEGAVKTYKKAVKVNLSNTDAREALIAMEVKERKKEAEPLVSQDTRSLSSQASLLAELQGEMSKPKDTREKLRLLLKDEVEKKHKKRRRHRSSSSSSWSSSSSSGASSHSSSSSGYKRHSRRHHRSRRSRKDRKESKAERHRGSKKKRKSRDGHRANTSPPPEEAAPAATGTTVPGGTASESYWKDEPAVVLSSPPIEAANSKAAPQRSSLSPLSKKLAHLYEDEDEAEILKASRVDDHGELSPKVTFLMKSSQEIQAPRLFNVDPKSAAASTAYYERKDRSSESARAPSAEPAQLAPRIESVVKRTEPAPERKGIEFKWKAVKKPLAHAGDSHEEGSVSSVEHRDDVPQPSRGIDDKTTASSHEEGSIHSDSEPAKRKKDRSSSRESSPKDDDDEGKSKRKLRRRSRADSESYSSSGRSKSPVRRRRSSRRSADHSDDYSSDRSSVASRGRRRRSSRGGRSSDSSRDDSRRRRYSSEDSRDGRRRSRSYSSDTDGSHRRHSPMRRGGYRPYYYNNRGGYYKGNFNNRRYNNYRGGYQNNRYFRGGRGGRRPFRPYYNNRTSPRSYYNSGGGGGSYQRSSYSRDRRSDSETPQDRSFCPPWKRRNPIVSRAPDAEELKKLREAAAQRAQEKQELAAAEGGASTSTQRINKATIIRNWLDDGDSRSPPRASSPRKKEDAPPLPPPLPTDAPPLPEGD</sequence>
<dbReference type="PANTHER" id="PTHR23184:SF9">
    <property type="entry name" value="TETRATRICOPEPTIDE REPEAT PROTEIN 14"/>
    <property type="match status" value="1"/>
</dbReference>
<dbReference type="SMART" id="SM00028">
    <property type="entry name" value="TPR"/>
    <property type="match status" value="3"/>
</dbReference>
<dbReference type="Pfam" id="PF13414">
    <property type="entry name" value="TPR_11"/>
    <property type="match status" value="1"/>
</dbReference>
<feature type="compositionally biased region" description="Low complexity" evidence="2">
    <location>
        <begin position="981"/>
        <end position="995"/>
    </location>
</feature>
<reference evidence="4" key="1">
    <citation type="journal article" date="2017" name="Parasit. Vectors">
        <title>Sialotranscriptomics of Rhipicephalus zambeziensis reveals intricate expression profiles of secretory proteins and suggests tight temporal transcriptional regulation during blood-feeding.</title>
        <authorList>
            <person name="de Castro M.H."/>
            <person name="de Klerk D."/>
            <person name="Pienaar R."/>
            <person name="Rees D.J.G."/>
            <person name="Mans B.J."/>
        </authorList>
    </citation>
    <scope>NUCLEOTIDE SEQUENCE</scope>
    <source>
        <tissue evidence="4">Salivary glands</tissue>
    </source>
</reference>
<dbReference type="Gene3D" id="1.25.40.10">
    <property type="entry name" value="Tetratricopeptide repeat domain"/>
    <property type="match status" value="1"/>
</dbReference>
<feature type="region of interest" description="Disordered" evidence="2">
    <location>
        <begin position="959"/>
        <end position="1123"/>
    </location>
</feature>
<feature type="compositionally biased region" description="Basic and acidic residues" evidence="2">
    <location>
        <begin position="1039"/>
        <end position="1060"/>
    </location>
</feature>
<dbReference type="GO" id="GO:0003676">
    <property type="term" value="F:nucleic acid binding"/>
    <property type="evidence" value="ECO:0007669"/>
    <property type="project" value="InterPro"/>
</dbReference>
<feature type="compositionally biased region" description="Low complexity" evidence="2">
    <location>
        <begin position="592"/>
        <end position="607"/>
    </location>
</feature>
<feature type="compositionally biased region" description="Low complexity" evidence="2">
    <location>
        <begin position="839"/>
        <end position="848"/>
    </location>
</feature>
<feature type="compositionally biased region" description="Basic and acidic residues" evidence="2">
    <location>
        <begin position="891"/>
        <end position="909"/>
    </location>
</feature>
<dbReference type="PROSITE" id="PS50126">
    <property type="entry name" value="S1"/>
    <property type="match status" value="1"/>
</dbReference>
<proteinExistence type="predicted"/>
<evidence type="ECO:0000256" key="2">
    <source>
        <dbReference type="SAM" id="MobiDB-lite"/>
    </source>
</evidence>
<feature type="compositionally biased region" description="Basic and acidic residues" evidence="2">
    <location>
        <begin position="859"/>
        <end position="869"/>
    </location>
</feature>
<feature type="compositionally biased region" description="Basic residues" evidence="2">
    <location>
        <begin position="925"/>
        <end position="935"/>
    </location>
</feature>
<feature type="repeat" description="TPR" evidence="1">
    <location>
        <begin position="412"/>
        <end position="445"/>
    </location>
</feature>
<dbReference type="InterPro" id="IPR003029">
    <property type="entry name" value="S1_domain"/>
</dbReference>
<evidence type="ECO:0000313" key="4">
    <source>
        <dbReference type="EMBL" id="MAA21454.1"/>
    </source>
</evidence>
<feature type="compositionally biased region" description="Low complexity" evidence="2">
    <location>
        <begin position="520"/>
        <end position="542"/>
    </location>
</feature>